<keyword evidence="7" id="KW-1185">Reference proteome</keyword>
<sequence length="466" mass="51782">MKESYSLDNKQTSIKDEVLGNGRHKGKDPESTKNKSIFEKVHSFIFDISVEPLVLLFIVPSIMGSLTTENLNLEKACRVNIGYDTNVCDAMVIRNTSGYSAEQEIQVQKLVSTMLGYKTAIQGIVPFTLMLFLGSWSDRHGKRKPFILMPILGEVVSTIGYIICTFFFLQLSLEYAIFFEAIPPSLTGGWFCFFVGVYSYVGGKSTLETKTMKVGSAAMMTHIAMTLGIALSGVTFRALHFYGVYCFSIFLFSLAIIYGYIIIKDDIPGDAQNQEKALKVTKKPFLADLFDYHHVLNTFSICFKEGPNNRMKKICGIMVLVLVQVGPIRGELSVMYMFTRRKFAWDELSYSAFNTFHCVTQMLGAAICLSVFVKWLKVDDATLGMLAMGSKVIGSIAYALAPESLTFYLAALTEVLNGSAHIALRSIMSKLVSVQELGQTNSLFGMCEALTPSFLDLSTVLHTTKR</sequence>
<keyword evidence="2 5" id="KW-0812">Transmembrane</keyword>
<feature type="transmembrane region" description="Helical" evidence="5">
    <location>
        <begin position="214"/>
        <end position="236"/>
    </location>
</feature>
<proteinExistence type="predicted"/>
<comment type="caution">
    <text evidence="6">The sequence shown here is derived from an EMBL/GenBank/DDBJ whole genome shotgun (WGS) entry which is preliminary data.</text>
</comment>
<dbReference type="Gene3D" id="1.20.1250.20">
    <property type="entry name" value="MFS general substrate transporter like domains"/>
    <property type="match status" value="1"/>
</dbReference>
<feature type="transmembrane region" description="Helical" evidence="5">
    <location>
        <begin position="146"/>
        <end position="169"/>
    </location>
</feature>
<gene>
    <name evidence="6" type="ORF">HHI36_011938</name>
</gene>
<evidence type="ECO:0008006" key="8">
    <source>
        <dbReference type="Google" id="ProtNLM"/>
    </source>
</evidence>
<dbReference type="GO" id="GO:0016020">
    <property type="term" value="C:membrane"/>
    <property type="evidence" value="ECO:0007669"/>
    <property type="project" value="UniProtKB-SubCell"/>
</dbReference>
<organism evidence="6 7">
    <name type="scientific">Cryptolaemus montrouzieri</name>
    <dbReference type="NCBI Taxonomy" id="559131"/>
    <lineage>
        <taxon>Eukaryota</taxon>
        <taxon>Metazoa</taxon>
        <taxon>Ecdysozoa</taxon>
        <taxon>Arthropoda</taxon>
        <taxon>Hexapoda</taxon>
        <taxon>Insecta</taxon>
        <taxon>Pterygota</taxon>
        <taxon>Neoptera</taxon>
        <taxon>Endopterygota</taxon>
        <taxon>Coleoptera</taxon>
        <taxon>Polyphaga</taxon>
        <taxon>Cucujiformia</taxon>
        <taxon>Coccinelloidea</taxon>
        <taxon>Coccinellidae</taxon>
        <taxon>Scymninae</taxon>
        <taxon>Scymnini</taxon>
        <taxon>Cryptolaemus</taxon>
    </lineage>
</organism>
<feature type="transmembrane region" description="Helical" evidence="5">
    <location>
        <begin position="44"/>
        <end position="63"/>
    </location>
</feature>
<accession>A0ABD2NDH8</accession>
<keyword evidence="4 5" id="KW-0472">Membrane</keyword>
<feature type="transmembrane region" description="Helical" evidence="5">
    <location>
        <begin position="181"/>
        <end position="202"/>
    </location>
</feature>
<dbReference type="PANTHER" id="PTHR23507:SF1">
    <property type="entry name" value="FI18259P1-RELATED"/>
    <property type="match status" value="1"/>
</dbReference>
<reference evidence="6 7" key="1">
    <citation type="journal article" date="2021" name="BMC Biol.">
        <title>Horizontally acquired antibacterial genes associated with adaptive radiation of ladybird beetles.</title>
        <authorList>
            <person name="Li H.S."/>
            <person name="Tang X.F."/>
            <person name="Huang Y.H."/>
            <person name="Xu Z.Y."/>
            <person name="Chen M.L."/>
            <person name="Du X.Y."/>
            <person name="Qiu B.Y."/>
            <person name="Chen P.T."/>
            <person name="Zhang W."/>
            <person name="Slipinski A."/>
            <person name="Escalona H.E."/>
            <person name="Waterhouse R.M."/>
            <person name="Zwick A."/>
            <person name="Pang H."/>
        </authorList>
    </citation>
    <scope>NUCLEOTIDE SEQUENCE [LARGE SCALE GENOMIC DNA]</scope>
    <source>
        <strain evidence="6">SYSU2018</strain>
    </source>
</reference>
<evidence type="ECO:0000256" key="3">
    <source>
        <dbReference type="ARBA" id="ARBA00022989"/>
    </source>
</evidence>
<dbReference type="AlphaFoldDB" id="A0ABD2NDH8"/>
<feature type="transmembrane region" description="Helical" evidence="5">
    <location>
        <begin position="350"/>
        <end position="376"/>
    </location>
</feature>
<dbReference type="InterPro" id="IPR011701">
    <property type="entry name" value="MFS"/>
</dbReference>
<feature type="transmembrane region" description="Helical" evidence="5">
    <location>
        <begin position="115"/>
        <end position="134"/>
    </location>
</feature>
<feature type="transmembrane region" description="Helical" evidence="5">
    <location>
        <begin position="242"/>
        <end position="263"/>
    </location>
</feature>
<dbReference type="SUPFAM" id="SSF103473">
    <property type="entry name" value="MFS general substrate transporter"/>
    <property type="match status" value="1"/>
</dbReference>
<feature type="transmembrane region" description="Helical" evidence="5">
    <location>
        <begin position="314"/>
        <end position="338"/>
    </location>
</feature>
<dbReference type="Pfam" id="PF07690">
    <property type="entry name" value="MFS_1"/>
    <property type="match status" value="1"/>
</dbReference>
<keyword evidence="3 5" id="KW-1133">Transmembrane helix</keyword>
<dbReference type="EMBL" id="JABFTP020000103">
    <property type="protein sequence ID" value="KAL3276564.1"/>
    <property type="molecule type" value="Genomic_DNA"/>
</dbReference>
<evidence type="ECO:0000256" key="4">
    <source>
        <dbReference type="ARBA" id="ARBA00023136"/>
    </source>
</evidence>
<evidence type="ECO:0000256" key="5">
    <source>
        <dbReference type="SAM" id="Phobius"/>
    </source>
</evidence>
<dbReference type="InterPro" id="IPR036259">
    <property type="entry name" value="MFS_trans_sf"/>
</dbReference>
<dbReference type="Proteomes" id="UP001516400">
    <property type="component" value="Unassembled WGS sequence"/>
</dbReference>
<name>A0ABD2NDH8_9CUCU</name>
<evidence type="ECO:0000313" key="7">
    <source>
        <dbReference type="Proteomes" id="UP001516400"/>
    </source>
</evidence>
<protein>
    <recommendedName>
        <fullName evidence="8">Proton-coupled folate transporter</fullName>
    </recommendedName>
</protein>
<comment type="subcellular location">
    <subcellularLocation>
        <location evidence="1">Membrane</location>
        <topology evidence="1">Multi-pass membrane protein</topology>
    </subcellularLocation>
</comment>
<evidence type="ECO:0000256" key="2">
    <source>
        <dbReference type="ARBA" id="ARBA00022692"/>
    </source>
</evidence>
<evidence type="ECO:0000313" key="6">
    <source>
        <dbReference type="EMBL" id="KAL3276564.1"/>
    </source>
</evidence>
<evidence type="ECO:0000256" key="1">
    <source>
        <dbReference type="ARBA" id="ARBA00004141"/>
    </source>
</evidence>
<dbReference type="PANTHER" id="PTHR23507">
    <property type="entry name" value="ZGC:174356"/>
    <property type="match status" value="1"/>
</dbReference>